<reference evidence="8" key="1">
    <citation type="submission" date="2025-08" db="UniProtKB">
        <authorList>
            <consortium name="RefSeq"/>
        </authorList>
    </citation>
    <scope>IDENTIFICATION</scope>
    <source>
        <tissue evidence="8">Blood</tissue>
    </source>
</reference>
<dbReference type="KEGG" id="emc:129336583"/>
<dbReference type="GO" id="GO:0003723">
    <property type="term" value="F:RNA binding"/>
    <property type="evidence" value="ECO:0007669"/>
    <property type="project" value="TreeGrafter"/>
</dbReference>
<dbReference type="Gene3D" id="3.40.140.10">
    <property type="entry name" value="Cytidine Deaminase, domain 2"/>
    <property type="match status" value="1"/>
</dbReference>
<dbReference type="Pfam" id="PF18750">
    <property type="entry name" value="SNAD4"/>
    <property type="match status" value="1"/>
</dbReference>
<dbReference type="GO" id="GO:0008270">
    <property type="term" value="F:zinc ion binding"/>
    <property type="evidence" value="ECO:0007669"/>
    <property type="project" value="InterPro"/>
</dbReference>
<dbReference type="SUPFAM" id="SSF53927">
    <property type="entry name" value="Cytidine deaminase-like"/>
    <property type="match status" value="1"/>
</dbReference>
<comment type="cofactor">
    <cofactor evidence="1">
        <name>Zn(2+)</name>
        <dbReference type="ChEBI" id="CHEBI:29105"/>
    </cofactor>
</comment>
<evidence type="ECO:0000256" key="1">
    <source>
        <dbReference type="ARBA" id="ARBA00001947"/>
    </source>
</evidence>
<dbReference type="InterPro" id="IPR050610">
    <property type="entry name" value="APOBEC_Cyt_Deaminase"/>
</dbReference>
<dbReference type="CDD" id="cd01283">
    <property type="entry name" value="cytidine_deaminase"/>
    <property type="match status" value="1"/>
</dbReference>
<name>A0AA97L851_EUBMA</name>
<dbReference type="PANTHER" id="PTHR13857:SF26">
    <property type="entry name" value="C-U-EDITING ENZYME APOBEC-1"/>
    <property type="match status" value="1"/>
</dbReference>
<dbReference type="AlphaFoldDB" id="A0AA97L851"/>
<keyword evidence="4" id="KW-0378">Hydrolase</keyword>
<dbReference type="InterPro" id="IPR016192">
    <property type="entry name" value="APOBEC/CMP_deaminase_Zn-bd"/>
</dbReference>
<dbReference type="PROSITE" id="PS51747">
    <property type="entry name" value="CYT_DCMP_DEAMINASES_2"/>
    <property type="match status" value="1"/>
</dbReference>
<evidence type="ECO:0000256" key="5">
    <source>
        <dbReference type="ARBA" id="ARBA00022833"/>
    </source>
</evidence>
<dbReference type="RefSeq" id="XP_054845734.1">
    <property type="nucleotide sequence ID" value="XM_054989759.1"/>
</dbReference>
<dbReference type="PROSITE" id="PS00903">
    <property type="entry name" value="CYT_DCMP_DEAMINASES_1"/>
    <property type="match status" value="1"/>
</dbReference>
<evidence type="ECO:0000256" key="2">
    <source>
        <dbReference type="ARBA" id="ARBA00006576"/>
    </source>
</evidence>
<dbReference type="CTD" id="339"/>
<proteinExistence type="inferred from homology"/>
<dbReference type="GO" id="GO:0005634">
    <property type="term" value="C:nucleus"/>
    <property type="evidence" value="ECO:0007669"/>
    <property type="project" value="TreeGrafter"/>
</dbReference>
<keyword evidence="3" id="KW-0479">Metal-binding</keyword>
<keyword evidence="5" id="KW-0862">Zinc</keyword>
<gene>
    <name evidence="8" type="primary">APOBEC1</name>
</gene>
<evidence type="ECO:0000256" key="3">
    <source>
        <dbReference type="ARBA" id="ARBA00022723"/>
    </source>
</evidence>
<evidence type="ECO:0000313" key="8">
    <source>
        <dbReference type="RefSeq" id="XP_054845734.1"/>
    </source>
</evidence>
<feature type="domain" description="CMP/dCMP-type deaminase" evidence="6">
    <location>
        <begin position="14"/>
        <end position="136"/>
    </location>
</feature>
<dbReference type="Proteomes" id="UP001190640">
    <property type="component" value="Chromosome 10"/>
</dbReference>
<organism evidence="7 8">
    <name type="scientific">Eublepharis macularius</name>
    <name type="common">Leopard gecko</name>
    <name type="synonym">Cyrtodactylus macularius</name>
    <dbReference type="NCBI Taxonomy" id="481883"/>
    <lineage>
        <taxon>Eukaryota</taxon>
        <taxon>Metazoa</taxon>
        <taxon>Chordata</taxon>
        <taxon>Craniata</taxon>
        <taxon>Vertebrata</taxon>
        <taxon>Euteleostomi</taxon>
        <taxon>Lepidosauria</taxon>
        <taxon>Squamata</taxon>
        <taxon>Bifurcata</taxon>
        <taxon>Gekkota</taxon>
        <taxon>Eublepharidae</taxon>
        <taxon>Eublepharinae</taxon>
        <taxon>Eublepharis</taxon>
    </lineage>
</organism>
<dbReference type="GO" id="GO:0004126">
    <property type="term" value="F:cytidine deaminase activity"/>
    <property type="evidence" value="ECO:0007669"/>
    <property type="project" value="TreeGrafter"/>
</dbReference>
<dbReference type="InterPro" id="IPR016193">
    <property type="entry name" value="Cytidine_deaminase-like"/>
</dbReference>
<evidence type="ECO:0000256" key="4">
    <source>
        <dbReference type="ARBA" id="ARBA00022801"/>
    </source>
</evidence>
<dbReference type="GeneID" id="129336583"/>
<dbReference type="PANTHER" id="PTHR13857">
    <property type="entry name" value="MRNA EDITING ENZYME"/>
    <property type="match status" value="1"/>
</dbReference>
<protein>
    <submittedName>
        <fullName evidence="8">C-&gt;U-editing enzyme APOBEC-1 isoform X1</fullName>
    </submittedName>
</protein>
<comment type="similarity">
    <text evidence="2">Belongs to the cytidine and deoxycytidylate deaminase family.</text>
</comment>
<evidence type="ECO:0000259" key="6">
    <source>
        <dbReference type="PROSITE" id="PS51747"/>
    </source>
</evidence>
<dbReference type="InterPro" id="IPR002125">
    <property type="entry name" value="CMP_dCMP_dom"/>
</dbReference>
<evidence type="ECO:0000313" key="7">
    <source>
        <dbReference type="Proteomes" id="UP001190640"/>
    </source>
</evidence>
<sequence length="194" mass="23331">MALQLAEEKGQLDSDTSKGWRIKPENFKKNYTPVEHPKGTFLLYEIRWGKSPKTWKKWCTNDDNHHAEINFIEKAWQEKNCHRTMPCSVTWFLSWSPCEECSWFIIEFLKKYPKVTLDIRASRLYRDCEQQTGLKELVKRGVNISIMHMGDYNYCWRIFVDHQRNQDQDNHYMGFSRKICDWNEKLHSILDESS</sequence>
<keyword evidence="7" id="KW-1185">Reference proteome</keyword>
<dbReference type="GO" id="GO:0005737">
    <property type="term" value="C:cytoplasm"/>
    <property type="evidence" value="ECO:0007669"/>
    <property type="project" value="TreeGrafter"/>
</dbReference>
<accession>A0AA97L851</accession>
<dbReference type="GO" id="GO:0016554">
    <property type="term" value="P:cytidine to uridine editing"/>
    <property type="evidence" value="ECO:0007669"/>
    <property type="project" value="TreeGrafter"/>
</dbReference>